<dbReference type="InterPro" id="IPR014717">
    <property type="entry name" value="Transl_elong_EF1B/ribsomal_bS6"/>
</dbReference>
<proteinExistence type="predicted"/>
<evidence type="ECO:0000256" key="1">
    <source>
        <dbReference type="SAM" id="Phobius"/>
    </source>
</evidence>
<dbReference type="Pfam" id="PF04350">
    <property type="entry name" value="PilO"/>
    <property type="match status" value="1"/>
</dbReference>
<name>A0A1F7V8K1_9BACT</name>
<dbReference type="AlphaFoldDB" id="A0A1F7V8K1"/>
<dbReference type="InterPro" id="IPR007445">
    <property type="entry name" value="PilO"/>
</dbReference>
<keyword evidence="1" id="KW-0812">Transmembrane</keyword>
<protein>
    <recommendedName>
        <fullName evidence="4">Pilus assembly protein, PilO</fullName>
    </recommendedName>
</protein>
<evidence type="ECO:0000313" key="2">
    <source>
        <dbReference type="EMBL" id="OGL86852.1"/>
    </source>
</evidence>
<feature type="transmembrane region" description="Helical" evidence="1">
    <location>
        <begin position="6"/>
        <end position="25"/>
    </location>
</feature>
<dbReference type="GO" id="GO:0043107">
    <property type="term" value="P:type IV pilus-dependent motility"/>
    <property type="evidence" value="ECO:0007669"/>
    <property type="project" value="InterPro"/>
</dbReference>
<organism evidence="2 3">
    <name type="scientific">Candidatus Uhrbacteria bacterium RIFCSPLOWO2_02_FULL_48_12</name>
    <dbReference type="NCBI Taxonomy" id="1802407"/>
    <lineage>
        <taxon>Bacteria</taxon>
        <taxon>Candidatus Uhriibacteriota</taxon>
    </lineage>
</organism>
<accession>A0A1F7V8K1</accession>
<sequence>MPRRVPFIVVVFILTIIGVPIGIIWPSMKQIRETSEGIYKEYQFLEERSLRGKNMRQARKEYEELAVRLPELRTLAIEPGEELKFITDLEALAATHNLTETINLDIDNRAAAGDYFTVPVELTLRGSYRDIIKFTAALESMPIITSFTSFALTSARATDALRTNTPNENWKSEARLSGLVYQHTTKK</sequence>
<dbReference type="GO" id="GO:0043683">
    <property type="term" value="P:type IV pilus assembly"/>
    <property type="evidence" value="ECO:0007669"/>
    <property type="project" value="InterPro"/>
</dbReference>
<dbReference type="STRING" id="1802407.A3I40_01025"/>
<dbReference type="EMBL" id="MGEP01000042">
    <property type="protein sequence ID" value="OGL86852.1"/>
    <property type="molecule type" value="Genomic_DNA"/>
</dbReference>
<evidence type="ECO:0000313" key="3">
    <source>
        <dbReference type="Proteomes" id="UP000178723"/>
    </source>
</evidence>
<evidence type="ECO:0008006" key="4">
    <source>
        <dbReference type="Google" id="ProtNLM"/>
    </source>
</evidence>
<dbReference type="Gene3D" id="3.30.70.60">
    <property type="match status" value="1"/>
</dbReference>
<comment type="caution">
    <text evidence="2">The sequence shown here is derived from an EMBL/GenBank/DDBJ whole genome shotgun (WGS) entry which is preliminary data.</text>
</comment>
<gene>
    <name evidence="2" type="ORF">A3I40_01025</name>
</gene>
<keyword evidence="1" id="KW-1133">Transmembrane helix</keyword>
<keyword evidence="1" id="KW-0472">Membrane</keyword>
<dbReference type="Proteomes" id="UP000178723">
    <property type="component" value="Unassembled WGS sequence"/>
</dbReference>
<reference evidence="2 3" key="1">
    <citation type="journal article" date="2016" name="Nat. Commun.">
        <title>Thousands of microbial genomes shed light on interconnected biogeochemical processes in an aquifer system.</title>
        <authorList>
            <person name="Anantharaman K."/>
            <person name="Brown C.T."/>
            <person name="Hug L.A."/>
            <person name="Sharon I."/>
            <person name="Castelle C.J."/>
            <person name="Probst A.J."/>
            <person name="Thomas B.C."/>
            <person name="Singh A."/>
            <person name="Wilkins M.J."/>
            <person name="Karaoz U."/>
            <person name="Brodie E.L."/>
            <person name="Williams K.H."/>
            <person name="Hubbard S.S."/>
            <person name="Banfield J.F."/>
        </authorList>
    </citation>
    <scope>NUCLEOTIDE SEQUENCE [LARGE SCALE GENOMIC DNA]</scope>
</reference>